<dbReference type="Pfam" id="PF00582">
    <property type="entry name" value="Usp"/>
    <property type="match status" value="1"/>
</dbReference>
<sequence length="322" mass="33984">MEEGIDTPGDTTDSAGRAGRNDMNYVVAYSPDNGGRAALAAARLFSSPDVILTVCTIIPEMGSSPHTAVRGAEYAESLWRSAAKGLGEAKAFLGDDVNAVYMTRTARSPAEGILALVAELDAGMVVLGASRGEPSRRFSTGSVTGDVLRATQVPTALAPIGYRPEHQVRLQQITYGYDEPRPSNAVSATAAQLALRHELTQPVPVSALHRDRLGTLRWGVGDVLLIGSADLGTIGPARQNNMATIVGEAPVPTVVVPSRRPSTEQRVSAYHCPTCEVEGRDLDPDPACWSCGGPTVVTSRPLLNTPGPSPDKSAVTPRNEHW</sequence>
<keyword evidence="4" id="KW-1185">Reference proteome</keyword>
<evidence type="ECO:0000313" key="4">
    <source>
        <dbReference type="Proteomes" id="UP001597114"/>
    </source>
</evidence>
<reference evidence="4" key="1">
    <citation type="journal article" date="2019" name="Int. J. Syst. Evol. Microbiol.">
        <title>The Global Catalogue of Microorganisms (GCM) 10K type strain sequencing project: providing services to taxonomists for standard genome sequencing and annotation.</title>
        <authorList>
            <consortium name="The Broad Institute Genomics Platform"/>
            <consortium name="The Broad Institute Genome Sequencing Center for Infectious Disease"/>
            <person name="Wu L."/>
            <person name="Ma J."/>
        </authorList>
    </citation>
    <scope>NUCLEOTIDE SEQUENCE [LARGE SCALE GENOMIC DNA]</scope>
    <source>
        <strain evidence="4">CCM 7043</strain>
    </source>
</reference>
<dbReference type="InterPro" id="IPR006016">
    <property type="entry name" value="UspA"/>
</dbReference>
<accession>A0ABW4ETG8</accession>
<evidence type="ECO:0000256" key="1">
    <source>
        <dbReference type="SAM" id="MobiDB-lite"/>
    </source>
</evidence>
<dbReference type="RefSeq" id="WP_344726329.1">
    <property type="nucleotide sequence ID" value="NZ_BAAAUS010000037.1"/>
</dbReference>
<feature type="domain" description="UspA" evidence="2">
    <location>
        <begin position="26"/>
        <end position="157"/>
    </location>
</feature>
<gene>
    <name evidence="3" type="ORF">ACFSJD_14495</name>
</gene>
<evidence type="ECO:0000313" key="3">
    <source>
        <dbReference type="EMBL" id="MFD1518706.1"/>
    </source>
</evidence>
<proteinExistence type="predicted"/>
<evidence type="ECO:0000259" key="2">
    <source>
        <dbReference type="Pfam" id="PF00582"/>
    </source>
</evidence>
<organism evidence="3 4">
    <name type="scientific">Pseudonocardia yunnanensis</name>
    <dbReference type="NCBI Taxonomy" id="58107"/>
    <lineage>
        <taxon>Bacteria</taxon>
        <taxon>Bacillati</taxon>
        <taxon>Actinomycetota</taxon>
        <taxon>Actinomycetes</taxon>
        <taxon>Pseudonocardiales</taxon>
        <taxon>Pseudonocardiaceae</taxon>
        <taxon>Pseudonocardia</taxon>
    </lineage>
</organism>
<dbReference type="SUPFAM" id="SSF52402">
    <property type="entry name" value="Adenine nucleotide alpha hydrolases-like"/>
    <property type="match status" value="1"/>
</dbReference>
<comment type="caution">
    <text evidence="3">The sequence shown here is derived from an EMBL/GenBank/DDBJ whole genome shotgun (WGS) entry which is preliminary data.</text>
</comment>
<feature type="region of interest" description="Disordered" evidence="1">
    <location>
        <begin position="299"/>
        <end position="322"/>
    </location>
</feature>
<dbReference type="EMBL" id="JBHUCO010000014">
    <property type="protein sequence ID" value="MFD1518706.1"/>
    <property type="molecule type" value="Genomic_DNA"/>
</dbReference>
<name>A0ABW4ETG8_9PSEU</name>
<dbReference type="CDD" id="cd00293">
    <property type="entry name" value="USP-like"/>
    <property type="match status" value="1"/>
</dbReference>
<protein>
    <submittedName>
        <fullName evidence="3">Universal stress protein</fullName>
    </submittedName>
</protein>
<dbReference type="Proteomes" id="UP001597114">
    <property type="component" value="Unassembled WGS sequence"/>
</dbReference>
<dbReference type="Gene3D" id="3.40.50.12370">
    <property type="match status" value="1"/>
</dbReference>